<dbReference type="InterPro" id="IPR012750">
    <property type="entry name" value="ECA_WecA-rel"/>
</dbReference>
<dbReference type="EMBL" id="AP012273">
    <property type="protein sequence ID" value="BAO43664.1"/>
    <property type="molecule type" value="Genomic_DNA"/>
</dbReference>
<feature type="transmembrane region" description="Helical" evidence="12">
    <location>
        <begin position="241"/>
        <end position="260"/>
    </location>
</feature>
<dbReference type="GO" id="GO:0009243">
    <property type="term" value="P:O antigen biosynthetic process"/>
    <property type="evidence" value="ECO:0007669"/>
    <property type="project" value="UniProtKB-UniRule"/>
</dbReference>
<dbReference type="GO" id="GO:0030145">
    <property type="term" value="F:manganese ion binding"/>
    <property type="evidence" value="ECO:0007669"/>
    <property type="project" value="InterPro"/>
</dbReference>
<evidence type="ECO:0000256" key="4">
    <source>
        <dbReference type="ARBA" id="ARBA00022676"/>
    </source>
</evidence>
<dbReference type="AlphaFoldDB" id="A0A7U6GHG0"/>
<dbReference type="PANTHER" id="PTHR22926">
    <property type="entry name" value="PHOSPHO-N-ACETYLMURAMOYL-PENTAPEPTIDE-TRANSFERASE"/>
    <property type="match status" value="1"/>
</dbReference>
<keyword evidence="10 12" id="KW-0472">Membrane</keyword>
<keyword evidence="3 12" id="KW-0997">Cell inner membrane</keyword>
<feature type="transmembrane region" description="Helical" evidence="12">
    <location>
        <begin position="183"/>
        <end position="202"/>
    </location>
</feature>
<keyword evidence="13" id="KW-0479">Metal-binding</keyword>
<dbReference type="OrthoDB" id="9783652at2"/>
<dbReference type="Pfam" id="PF00953">
    <property type="entry name" value="Glycos_transf_4"/>
    <property type="match status" value="1"/>
</dbReference>
<keyword evidence="5 12" id="KW-0808">Transferase</keyword>
<keyword evidence="7 12" id="KW-0460">Magnesium</keyword>
<protein>
    <recommendedName>
        <fullName evidence="12">Undecaprenyl-phosphate alpha-N-acetylglucosaminyl 1-phosphate transferase</fullName>
        <ecNumber evidence="12">2.7.8.33</ecNumber>
    </recommendedName>
    <alternativeName>
        <fullName evidence="12">UDP-GlcNAc:undecaprenyl-phosphate GlcNAc-1-phosphate transferase</fullName>
    </alternativeName>
    <alternativeName>
        <fullName evidence="12">Undecaprenyl-phosphate GlcNAc-1-phosphate transferase</fullName>
    </alternativeName>
</protein>
<dbReference type="InterPro" id="IPR000715">
    <property type="entry name" value="Glycosyl_transferase_4"/>
</dbReference>
<evidence type="ECO:0000256" key="11">
    <source>
        <dbReference type="ARBA" id="ARBA00023211"/>
    </source>
</evidence>
<feature type="binding site" evidence="13">
    <location>
        <position position="149"/>
    </location>
    <ligand>
        <name>Mg(2+)</name>
        <dbReference type="ChEBI" id="CHEBI:18420"/>
    </ligand>
</feature>
<feature type="transmembrane region" description="Helical" evidence="12">
    <location>
        <begin position="41"/>
        <end position="61"/>
    </location>
</feature>
<dbReference type="InterPro" id="IPR018480">
    <property type="entry name" value="PNAcMuramoyl-5peptid_Trfase_CS"/>
</dbReference>
<evidence type="ECO:0000256" key="1">
    <source>
        <dbReference type="ARBA" id="ARBA00004651"/>
    </source>
</evidence>
<keyword evidence="15" id="KW-1185">Reference proteome</keyword>
<name>A0A7U6GHG0_9GAMM</name>
<evidence type="ECO:0000256" key="13">
    <source>
        <dbReference type="PIRSR" id="PIRSR600715-1"/>
    </source>
</evidence>
<comment type="subcellular location">
    <subcellularLocation>
        <location evidence="12">Cell inner membrane</location>
        <topology evidence="12">Multi-pass membrane protein</topology>
    </subcellularLocation>
    <subcellularLocation>
        <location evidence="1">Cell membrane</location>
        <topology evidence="1">Multi-pass membrane protein</topology>
    </subcellularLocation>
</comment>
<keyword evidence="4 12" id="KW-0328">Glycosyltransferase</keyword>
<dbReference type="GO" id="GO:0009276">
    <property type="term" value="C:Gram-negative-bacterium-type cell wall"/>
    <property type="evidence" value="ECO:0007669"/>
    <property type="project" value="InterPro"/>
</dbReference>
<feature type="binding site" evidence="13">
    <location>
        <position position="214"/>
    </location>
    <ligand>
        <name>Mg(2+)</name>
        <dbReference type="ChEBI" id="CHEBI:18420"/>
    </ligand>
</feature>
<feature type="transmembrane region" description="Helical" evidence="12">
    <location>
        <begin position="67"/>
        <end position="84"/>
    </location>
</feature>
<feature type="transmembrane region" description="Helical" evidence="12">
    <location>
        <begin position="6"/>
        <end position="29"/>
    </location>
</feature>
<reference evidence="14 15" key="1">
    <citation type="journal article" date="2014" name="PLoS ONE">
        <title>Physiological and genomic features of a novel sulfur-oxidizing gammaproteobacterium belonging to a previously uncultivated symbiotic lineage isolated from a hydrothermal vent.</title>
        <authorList>
            <person name="Nunoura T."/>
            <person name="Takaki Y."/>
            <person name="Kazama H."/>
            <person name="Kakuta J."/>
            <person name="Shimamura S."/>
            <person name="Makita H."/>
            <person name="Hirai M."/>
            <person name="Miyazaki M."/>
            <person name="Takai K."/>
        </authorList>
    </citation>
    <scope>NUCLEOTIDE SEQUENCE [LARGE SCALE GENOMIC DNA]</scope>
    <source>
        <strain evidence="14 15">Hiromi1</strain>
    </source>
</reference>
<accession>A0A7U6GHG0</accession>
<dbReference type="PROSITE" id="PS01348">
    <property type="entry name" value="MRAY_2"/>
    <property type="match status" value="1"/>
</dbReference>
<feature type="transmembrane region" description="Helical" evidence="12">
    <location>
        <begin position="157"/>
        <end position="177"/>
    </location>
</feature>
<keyword evidence="9 12" id="KW-1133">Transmembrane helix</keyword>
<evidence type="ECO:0000313" key="14">
    <source>
        <dbReference type="EMBL" id="BAO43664.1"/>
    </source>
</evidence>
<comment type="pathway">
    <text evidence="12">Bacterial outer membrane biogenesis; LPS O-antigen biosynthesis.</text>
</comment>
<comment type="catalytic activity">
    <reaction evidence="12">
        <text>di-trans,octa-cis-undecaprenyl phosphate + UDP-N-acetyl-alpha-D-glucosamine = N-acetyl-alpha-D-glucosaminyl-di-trans,octa-cis-undecaprenyl diphosphate + UMP</text>
        <dbReference type="Rhea" id="RHEA:28090"/>
        <dbReference type="ChEBI" id="CHEBI:57705"/>
        <dbReference type="ChEBI" id="CHEBI:57865"/>
        <dbReference type="ChEBI" id="CHEBI:60392"/>
        <dbReference type="ChEBI" id="CHEBI:62959"/>
        <dbReference type="EC" id="2.7.8.33"/>
    </reaction>
</comment>
<gene>
    <name evidence="12" type="primary">wecA</name>
    <name evidence="14" type="ORF">TBH_C0726</name>
</gene>
<dbReference type="GO" id="GO:0036380">
    <property type="term" value="F:UDP-N-acetylglucosamine-undecaprenyl-phosphate N-acetylglucosaminephosphotransferase activity"/>
    <property type="evidence" value="ECO:0007669"/>
    <property type="project" value="UniProtKB-UniRule"/>
</dbReference>
<feature type="transmembrane region" description="Helical" evidence="12">
    <location>
        <begin position="280"/>
        <end position="306"/>
    </location>
</feature>
<evidence type="ECO:0000256" key="3">
    <source>
        <dbReference type="ARBA" id="ARBA00022519"/>
    </source>
</evidence>
<evidence type="ECO:0000313" key="15">
    <source>
        <dbReference type="Proteomes" id="UP000031631"/>
    </source>
</evidence>
<keyword evidence="8 12" id="KW-0448">Lipopolysaccharide biosynthesis</keyword>
<dbReference type="Proteomes" id="UP000031631">
    <property type="component" value="Chromosome"/>
</dbReference>
<dbReference type="GO" id="GO:0071555">
    <property type="term" value="P:cell wall organization"/>
    <property type="evidence" value="ECO:0007669"/>
    <property type="project" value="TreeGrafter"/>
</dbReference>
<evidence type="ECO:0000256" key="7">
    <source>
        <dbReference type="ARBA" id="ARBA00022842"/>
    </source>
</evidence>
<evidence type="ECO:0000256" key="8">
    <source>
        <dbReference type="ARBA" id="ARBA00022985"/>
    </source>
</evidence>
<sequence>MIIVFAAAVAVTIGLIVVTAPLACRIGLLDQPGGRKHHRDATPLVGGIAIFCSFMLVVLTLDSPLSHWRSFFLASALVFIIGLLDDFRETPPSMRFVAQAGAALIIVLWGDVRLDTLGFLFGEEKAVTLGWLAIPFSIFCVVGVINATNMIDGLDGLSGGLLLIFFATLLLVSIQAGLIQDSLVLAIICGCLVGFLLFNFPFRNGHPASVFLGDSGALFLGLTTAWFLVRFSQEPLSQLRPITAVWLLGLPIMDTVAIMVRRVRRGRSPFAPDREHLHHILLLAGYPVKTTVLIILGISLVFTFVGLGGEWLHVPEVYMFYGFLLLFGLYSYAMNRAWKLMKALRRMHGHAARCHEKEEGAHV</sequence>
<keyword evidence="2 12" id="KW-1003">Cell membrane</keyword>
<keyword evidence="11 12" id="KW-0464">Manganese</keyword>
<organism evidence="14 15">
    <name type="scientific">Thiolapillus brandeum</name>
    <dbReference type="NCBI Taxonomy" id="1076588"/>
    <lineage>
        <taxon>Bacteria</taxon>
        <taxon>Pseudomonadati</taxon>
        <taxon>Pseudomonadota</taxon>
        <taxon>Gammaproteobacteria</taxon>
        <taxon>Chromatiales</taxon>
        <taxon>Sedimenticolaceae</taxon>
        <taxon>Thiolapillus</taxon>
    </lineage>
</organism>
<dbReference type="CDD" id="cd06853">
    <property type="entry name" value="GT_WecA_like"/>
    <property type="match status" value="1"/>
</dbReference>
<evidence type="ECO:0000256" key="12">
    <source>
        <dbReference type="HAMAP-Rule" id="MF_02030"/>
    </source>
</evidence>
<dbReference type="GO" id="GO:0044038">
    <property type="term" value="P:cell wall macromolecule biosynthetic process"/>
    <property type="evidence" value="ECO:0007669"/>
    <property type="project" value="TreeGrafter"/>
</dbReference>
<comment type="function">
    <text evidence="12">Catalyzes the transfer of the GlcNAc-1-phosphate moiety from UDP-GlcNAc onto the carrier lipid undecaprenyl phosphate (C55-P), yielding GlcNAc-pyrophosphoryl-undecaprenyl (GlcNAc-PP-C55).</text>
</comment>
<evidence type="ECO:0000256" key="9">
    <source>
        <dbReference type="ARBA" id="ARBA00022989"/>
    </source>
</evidence>
<dbReference type="PANTHER" id="PTHR22926:SF3">
    <property type="entry name" value="UNDECAPRENYL-PHOSPHATE ALPHA-N-ACETYLGLUCOSAMINYL 1-PHOSPHATE TRANSFERASE"/>
    <property type="match status" value="1"/>
</dbReference>
<feature type="transmembrane region" description="Helical" evidence="12">
    <location>
        <begin position="318"/>
        <end position="338"/>
    </location>
</feature>
<dbReference type="EC" id="2.7.8.33" evidence="12"/>
<evidence type="ECO:0000256" key="6">
    <source>
        <dbReference type="ARBA" id="ARBA00022692"/>
    </source>
</evidence>
<keyword evidence="6 12" id="KW-0812">Transmembrane</keyword>
<dbReference type="UniPathway" id="UPA00281"/>
<dbReference type="HAMAP" id="MF_02030">
    <property type="entry name" value="WecA_Gammaproteo"/>
    <property type="match status" value="1"/>
</dbReference>
<comment type="cofactor">
    <cofactor evidence="12">
        <name>Mn(2+)</name>
        <dbReference type="ChEBI" id="CHEBI:29035"/>
    </cofactor>
</comment>
<dbReference type="GO" id="GO:0005886">
    <property type="term" value="C:plasma membrane"/>
    <property type="evidence" value="ECO:0007669"/>
    <property type="project" value="UniProtKB-SubCell"/>
</dbReference>
<dbReference type="GO" id="GO:0000287">
    <property type="term" value="F:magnesium ion binding"/>
    <property type="evidence" value="ECO:0007669"/>
    <property type="project" value="InterPro"/>
</dbReference>
<feature type="transmembrane region" description="Helical" evidence="12">
    <location>
        <begin position="209"/>
        <end position="229"/>
    </location>
</feature>
<comment type="similarity">
    <text evidence="12">Belongs to the glycosyltransferase 4 family. WecA subfamily.</text>
</comment>
<evidence type="ECO:0000256" key="5">
    <source>
        <dbReference type="ARBA" id="ARBA00022679"/>
    </source>
</evidence>
<evidence type="ECO:0000256" key="2">
    <source>
        <dbReference type="ARBA" id="ARBA00022475"/>
    </source>
</evidence>
<feature type="transmembrane region" description="Helical" evidence="12">
    <location>
        <begin position="126"/>
        <end position="145"/>
    </location>
</feature>
<evidence type="ECO:0000256" key="10">
    <source>
        <dbReference type="ARBA" id="ARBA00023136"/>
    </source>
</evidence>
<dbReference type="KEGG" id="tbn:TBH_C0726"/>
<dbReference type="RefSeq" id="WP_052469848.1">
    <property type="nucleotide sequence ID" value="NZ_AP012273.1"/>
</dbReference>
<proteinExistence type="inferred from homology"/>
<comment type="cofactor">
    <cofactor evidence="12 13">
        <name>Mg(2+)</name>
        <dbReference type="ChEBI" id="CHEBI:18420"/>
    </cofactor>
</comment>
<dbReference type="GO" id="GO:0016757">
    <property type="term" value="F:glycosyltransferase activity"/>
    <property type="evidence" value="ECO:0007669"/>
    <property type="project" value="UniProtKB-KW"/>
</dbReference>